<evidence type="ECO:0000259" key="11">
    <source>
        <dbReference type="PROSITE" id="PS50929"/>
    </source>
</evidence>
<gene>
    <name evidence="12" type="ORF">FME95_09675</name>
</gene>
<dbReference type="CDD" id="cd18542">
    <property type="entry name" value="ABC_6TM_YknU_like"/>
    <property type="match status" value="1"/>
</dbReference>
<keyword evidence="4 9" id="KW-0812">Transmembrane</keyword>
<dbReference type="SMART" id="SM00382">
    <property type="entry name" value="AAA"/>
    <property type="match status" value="1"/>
</dbReference>
<evidence type="ECO:0000313" key="13">
    <source>
        <dbReference type="Proteomes" id="UP000321764"/>
    </source>
</evidence>
<feature type="transmembrane region" description="Helical" evidence="9">
    <location>
        <begin position="42"/>
        <end position="61"/>
    </location>
</feature>
<dbReference type="InterPro" id="IPR003593">
    <property type="entry name" value="AAA+_ATPase"/>
</dbReference>
<feature type="domain" description="ABC transporter" evidence="10">
    <location>
        <begin position="381"/>
        <end position="615"/>
    </location>
</feature>
<dbReference type="InterPro" id="IPR039421">
    <property type="entry name" value="Type_1_exporter"/>
</dbReference>
<reference evidence="12 13" key="1">
    <citation type="submission" date="2019-07" db="EMBL/GenBank/DDBJ databases">
        <title>Reinekea sp. strain SSH23 genome sequencing and assembly.</title>
        <authorList>
            <person name="Kim I."/>
        </authorList>
    </citation>
    <scope>NUCLEOTIDE SEQUENCE [LARGE SCALE GENOMIC DNA]</scope>
    <source>
        <strain evidence="12 13">SSH23</strain>
    </source>
</reference>
<keyword evidence="3" id="KW-1003">Cell membrane</keyword>
<organism evidence="12 13">
    <name type="scientific">Reinekea thalattae</name>
    <dbReference type="NCBI Taxonomy" id="2593301"/>
    <lineage>
        <taxon>Bacteria</taxon>
        <taxon>Pseudomonadati</taxon>
        <taxon>Pseudomonadota</taxon>
        <taxon>Gammaproteobacteria</taxon>
        <taxon>Oceanospirillales</taxon>
        <taxon>Saccharospirillaceae</taxon>
        <taxon>Reinekea</taxon>
    </lineage>
</organism>
<evidence type="ECO:0000256" key="6">
    <source>
        <dbReference type="ARBA" id="ARBA00022840"/>
    </source>
</evidence>
<dbReference type="AlphaFoldDB" id="A0A5C8Z9Z9"/>
<dbReference type="Gene3D" id="1.20.1560.10">
    <property type="entry name" value="ABC transporter type 1, transmembrane domain"/>
    <property type="match status" value="1"/>
</dbReference>
<evidence type="ECO:0000256" key="9">
    <source>
        <dbReference type="SAM" id="Phobius"/>
    </source>
</evidence>
<keyword evidence="5" id="KW-0547">Nucleotide-binding</keyword>
<dbReference type="OrthoDB" id="9806127at2"/>
<evidence type="ECO:0000256" key="2">
    <source>
        <dbReference type="ARBA" id="ARBA00022448"/>
    </source>
</evidence>
<keyword evidence="2" id="KW-0813">Transport</keyword>
<comment type="subcellular location">
    <subcellularLocation>
        <location evidence="1">Cell membrane</location>
        <topology evidence="1">Multi-pass membrane protein</topology>
    </subcellularLocation>
</comment>
<dbReference type="PROSITE" id="PS00211">
    <property type="entry name" value="ABC_TRANSPORTER_1"/>
    <property type="match status" value="1"/>
</dbReference>
<keyword evidence="6 12" id="KW-0067">ATP-binding</keyword>
<keyword evidence="13" id="KW-1185">Reference proteome</keyword>
<name>A0A5C8Z9Z9_9GAMM</name>
<dbReference type="InterPro" id="IPR036640">
    <property type="entry name" value="ABC1_TM_sf"/>
</dbReference>
<keyword evidence="8 9" id="KW-0472">Membrane</keyword>
<dbReference type="GO" id="GO:0015421">
    <property type="term" value="F:ABC-type oligopeptide transporter activity"/>
    <property type="evidence" value="ECO:0007669"/>
    <property type="project" value="TreeGrafter"/>
</dbReference>
<evidence type="ECO:0000256" key="7">
    <source>
        <dbReference type="ARBA" id="ARBA00022989"/>
    </source>
</evidence>
<evidence type="ECO:0000313" key="12">
    <source>
        <dbReference type="EMBL" id="TXR54782.1"/>
    </source>
</evidence>
<dbReference type="InterPro" id="IPR017871">
    <property type="entry name" value="ABC_transporter-like_CS"/>
</dbReference>
<evidence type="ECO:0000256" key="1">
    <source>
        <dbReference type="ARBA" id="ARBA00004651"/>
    </source>
</evidence>
<sequence length="629" mass="70858">MRAFLFSNKNPANNKFKGFLIVNTHVEHKNRFLLNLIQQKKWYYLGSVLSVGLASYFLYLVPTIGRIAIDQIVSDSAAVDGDLTAQLFALFTSVHEKPEQLLMAGLAIVLVTAFAGLFMYLKDYLAATACEDTIQTLRNRLFEHLHKLDERYLSKADSGDLVQRCTSDIDTLREFLTLQVMNIGRTVVLALIMVPLMFMQHVWMSVLSLFLVPVVIYFACTFYVRIRGLFQQVDDAEGELTTIVQENLTGIRVVRAFARQQHECDKFDHYNRKYSDLNYRLLCMLANFWSTADILCFCQNAILLFGGGWLVVNDYVSIGTYFAFIGYINMLIWPIRQLGEELSEAGKATVAINRIQQILDAPEEVEQQSLVDLPDDFTADIEFDSVSFSFDQQKPALNNVSFKVAAGETIAIVGPTGAGKSTLIQLLMRLQDYQQGSITVGGIELNRIARQQIRQRISTLLQEPFLFSRSLRDNIKLGHKLATDEQMVTAASDASVHHTIKAFKQGYQTLIGERGVSLSGGQKQRVTLSRTLLKKAKMLVLDDTLSAVDSDTEHKIISALHKKRGEQTLLIITHRISVCQQADRIFVMQDGCLVDSGSHQALLSRPGFYQQLWQIQADQQQAADQPNLV</sequence>
<feature type="transmembrane region" description="Helical" evidence="9">
    <location>
        <begin position="101"/>
        <end position="121"/>
    </location>
</feature>
<keyword evidence="7 9" id="KW-1133">Transmembrane helix</keyword>
<dbReference type="GO" id="GO:0005524">
    <property type="term" value="F:ATP binding"/>
    <property type="evidence" value="ECO:0007669"/>
    <property type="project" value="UniProtKB-KW"/>
</dbReference>
<dbReference type="FunFam" id="3.40.50.300:FF:000221">
    <property type="entry name" value="Multidrug ABC transporter ATP-binding protein"/>
    <property type="match status" value="1"/>
</dbReference>
<evidence type="ECO:0000256" key="5">
    <source>
        <dbReference type="ARBA" id="ARBA00022741"/>
    </source>
</evidence>
<dbReference type="PANTHER" id="PTHR43394">
    <property type="entry name" value="ATP-DEPENDENT PERMEASE MDL1, MITOCHONDRIAL"/>
    <property type="match status" value="1"/>
</dbReference>
<proteinExistence type="predicted"/>
<feature type="transmembrane region" description="Helical" evidence="9">
    <location>
        <begin position="202"/>
        <end position="224"/>
    </location>
</feature>
<feature type="transmembrane region" description="Helical" evidence="9">
    <location>
        <begin position="175"/>
        <end position="196"/>
    </location>
</feature>
<evidence type="ECO:0000256" key="4">
    <source>
        <dbReference type="ARBA" id="ARBA00022692"/>
    </source>
</evidence>
<dbReference type="PROSITE" id="PS50893">
    <property type="entry name" value="ABC_TRANSPORTER_2"/>
    <property type="match status" value="1"/>
</dbReference>
<dbReference type="SUPFAM" id="SSF52540">
    <property type="entry name" value="P-loop containing nucleoside triphosphate hydrolases"/>
    <property type="match status" value="1"/>
</dbReference>
<dbReference type="InterPro" id="IPR027417">
    <property type="entry name" value="P-loop_NTPase"/>
</dbReference>
<dbReference type="SUPFAM" id="SSF90123">
    <property type="entry name" value="ABC transporter transmembrane region"/>
    <property type="match status" value="1"/>
</dbReference>
<dbReference type="EMBL" id="VKAD01000001">
    <property type="protein sequence ID" value="TXR54782.1"/>
    <property type="molecule type" value="Genomic_DNA"/>
</dbReference>
<dbReference type="PANTHER" id="PTHR43394:SF1">
    <property type="entry name" value="ATP-BINDING CASSETTE SUB-FAMILY B MEMBER 10, MITOCHONDRIAL"/>
    <property type="match status" value="1"/>
</dbReference>
<dbReference type="GO" id="GO:0016887">
    <property type="term" value="F:ATP hydrolysis activity"/>
    <property type="evidence" value="ECO:0007669"/>
    <property type="project" value="InterPro"/>
</dbReference>
<dbReference type="Pfam" id="PF00005">
    <property type="entry name" value="ABC_tran"/>
    <property type="match status" value="1"/>
</dbReference>
<accession>A0A5C8Z9Z9</accession>
<comment type="caution">
    <text evidence="12">The sequence shown here is derived from an EMBL/GenBank/DDBJ whole genome shotgun (WGS) entry which is preliminary data.</text>
</comment>
<dbReference type="Proteomes" id="UP000321764">
    <property type="component" value="Unassembled WGS sequence"/>
</dbReference>
<protein>
    <submittedName>
        <fullName evidence="12">ABC transporter ATP-binding protein</fullName>
    </submittedName>
</protein>
<evidence type="ECO:0000256" key="8">
    <source>
        <dbReference type="ARBA" id="ARBA00023136"/>
    </source>
</evidence>
<dbReference type="Gene3D" id="3.40.50.300">
    <property type="entry name" value="P-loop containing nucleotide triphosphate hydrolases"/>
    <property type="match status" value="1"/>
</dbReference>
<dbReference type="InterPro" id="IPR011527">
    <property type="entry name" value="ABC1_TM_dom"/>
</dbReference>
<dbReference type="PROSITE" id="PS50929">
    <property type="entry name" value="ABC_TM1F"/>
    <property type="match status" value="1"/>
</dbReference>
<dbReference type="Pfam" id="PF00664">
    <property type="entry name" value="ABC_membrane"/>
    <property type="match status" value="1"/>
</dbReference>
<evidence type="ECO:0000256" key="3">
    <source>
        <dbReference type="ARBA" id="ARBA00022475"/>
    </source>
</evidence>
<dbReference type="InterPro" id="IPR003439">
    <property type="entry name" value="ABC_transporter-like_ATP-bd"/>
</dbReference>
<evidence type="ECO:0000259" key="10">
    <source>
        <dbReference type="PROSITE" id="PS50893"/>
    </source>
</evidence>
<dbReference type="GO" id="GO:0005886">
    <property type="term" value="C:plasma membrane"/>
    <property type="evidence" value="ECO:0007669"/>
    <property type="project" value="UniProtKB-SubCell"/>
</dbReference>
<feature type="domain" description="ABC transmembrane type-1" evidence="11">
    <location>
        <begin position="45"/>
        <end position="347"/>
    </location>
</feature>